<protein>
    <submittedName>
        <fullName evidence="2">Uncharacterized protein</fullName>
    </submittedName>
</protein>
<dbReference type="EMBL" id="BAAADJ010000024">
    <property type="protein sequence ID" value="GAA0334962.1"/>
    <property type="molecule type" value="Genomic_DNA"/>
</dbReference>
<dbReference type="RefSeq" id="WP_343799920.1">
    <property type="nucleotide sequence ID" value="NZ_BAAADJ010000024.1"/>
</dbReference>
<sequence length="157" mass="19120">MVFFFYVFINLLVLYLFVKMKKKLHILEIMVYWMVASYLFQNFSALCYMNFKTLIIKDILSIEFTHFINRIILYPVVLVMFLIFYRRADSLLHKFSIFISFLLILVGLEWSADYLGVITHVNWRIWWSFSFWFFSLLFLVVVMKLFRRVLFQGGLNI</sequence>
<feature type="transmembrane region" description="Helical" evidence="1">
    <location>
        <begin position="29"/>
        <end position="51"/>
    </location>
</feature>
<accession>A0ABP3G4U9</accession>
<gene>
    <name evidence="2" type="ORF">GCM10008967_27230</name>
</gene>
<keyword evidence="1" id="KW-1133">Transmembrane helix</keyword>
<keyword evidence="3" id="KW-1185">Reference proteome</keyword>
<organism evidence="2 3">
    <name type="scientific">Bacillus carboniphilus</name>
    <dbReference type="NCBI Taxonomy" id="86663"/>
    <lineage>
        <taxon>Bacteria</taxon>
        <taxon>Bacillati</taxon>
        <taxon>Bacillota</taxon>
        <taxon>Bacilli</taxon>
        <taxon>Bacillales</taxon>
        <taxon>Bacillaceae</taxon>
        <taxon>Bacillus</taxon>
    </lineage>
</organism>
<evidence type="ECO:0000313" key="3">
    <source>
        <dbReference type="Proteomes" id="UP001500782"/>
    </source>
</evidence>
<feature type="transmembrane region" description="Helical" evidence="1">
    <location>
        <begin position="97"/>
        <end position="119"/>
    </location>
</feature>
<feature type="transmembrane region" description="Helical" evidence="1">
    <location>
        <begin position="6"/>
        <end position="22"/>
    </location>
</feature>
<evidence type="ECO:0000256" key="1">
    <source>
        <dbReference type="SAM" id="Phobius"/>
    </source>
</evidence>
<reference evidence="3" key="1">
    <citation type="journal article" date="2019" name="Int. J. Syst. Evol. Microbiol.">
        <title>The Global Catalogue of Microorganisms (GCM) 10K type strain sequencing project: providing services to taxonomists for standard genome sequencing and annotation.</title>
        <authorList>
            <consortium name="The Broad Institute Genomics Platform"/>
            <consortium name="The Broad Institute Genome Sequencing Center for Infectious Disease"/>
            <person name="Wu L."/>
            <person name="Ma J."/>
        </authorList>
    </citation>
    <scope>NUCLEOTIDE SEQUENCE [LARGE SCALE GENOMIC DNA]</scope>
    <source>
        <strain evidence="3">JCM 9731</strain>
    </source>
</reference>
<name>A0ABP3G4U9_9BACI</name>
<keyword evidence="1" id="KW-0812">Transmembrane</keyword>
<evidence type="ECO:0000313" key="2">
    <source>
        <dbReference type="EMBL" id="GAA0334962.1"/>
    </source>
</evidence>
<feature type="transmembrane region" description="Helical" evidence="1">
    <location>
        <begin position="67"/>
        <end position="85"/>
    </location>
</feature>
<proteinExistence type="predicted"/>
<feature type="transmembrane region" description="Helical" evidence="1">
    <location>
        <begin position="125"/>
        <end position="146"/>
    </location>
</feature>
<comment type="caution">
    <text evidence="2">The sequence shown here is derived from an EMBL/GenBank/DDBJ whole genome shotgun (WGS) entry which is preliminary data.</text>
</comment>
<dbReference type="Proteomes" id="UP001500782">
    <property type="component" value="Unassembled WGS sequence"/>
</dbReference>
<keyword evidence="1" id="KW-0472">Membrane</keyword>